<evidence type="ECO:0000256" key="5">
    <source>
        <dbReference type="ARBA" id="ARBA00022598"/>
    </source>
</evidence>
<dbReference type="HAMAP" id="MF_00041">
    <property type="entry name" value="Cys_tRNA_synth"/>
    <property type="match status" value="1"/>
</dbReference>
<dbReference type="NCBIfam" id="TIGR00435">
    <property type="entry name" value="cysS"/>
    <property type="match status" value="1"/>
</dbReference>
<organism evidence="15 16">
    <name type="scientific">Candidatus Daviesbacteria bacterium RIFCSPHIGHO2_12_FULL_37_11</name>
    <dbReference type="NCBI Taxonomy" id="1797777"/>
    <lineage>
        <taxon>Bacteria</taxon>
        <taxon>Candidatus Daviesiibacteriota</taxon>
    </lineage>
</organism>
<dbReference type="PRINTS" id="PR00983">
    <property type="entry name" value="TRNASYNTHCYS"/>
</dbReference>
<comment type="caution">
    <text evidence="15">The sequence shown here is derived from an EMBL/GenBank/DDBJ whole genome shotgun (WGS) entry which is preliminary data.</text>
</comment>
<dbReference type="GO" id="GO:0005829">
    <property type="term" value="C:cytosol"/>
    <property type="evidence" value="ECO:0007669"/>
    <property type="project" value="TreeGrafter"/>
</dbReference>
<dbReference type="Pfam" id="PF01406">
    <property type="entry name" value="tRNA-synt_1e"/>
    <property type="match status" value="1"/>
</dbReference>
<dbReference type="CDD" id="cd00672">
    <property type="entry name" value="CysRS_core"/>
    <property type="match status" value="1"/>
</dbReference>
<evidence type="ECO:0000256" key="11">
    <source>
        <dbReference type="ARBA" id="ARBA00023146"/>
    </source>
</evidence>
<evidence type="ECO:0000256" key="1">
    <source>
        <dbReference type="ARBA" id="ARBA00004496"/>
    </source>
</evidence>
<name>A0A1F5K9W3_9BACT</name>
<dbReference type="SUPFAM" id="SSF52374">
    <property type="entry name" value="Nucleotidylyl transferase"/>
    <property type="match status" value="1"/>
</dbReference>
<feature type="binding site" evidence="12">
    <location>
        <position position="284"/>
    </location>
    <ligand>
        <name>ATP</name>
        <dbReference type="ChEBI" id="CHEBI:30616"/>
    </ligand>
</feature>
<evidence type="ECO:0000256" key="12">
    <source>
        <dbReference type="HAMAP-Rule" id="MF_00041"/>
    </source>
</evidence>
<evidence type="ECO:0000256" key="3">
    <source>
        <dbReference type="ARBA" id="ARBA00011245"/>
    </source>
</evidence>
<feature type="binding site" evidence="12">
    <location>
        <position position="249"/>
    </location>
    <ligand>
        <name>Zn(2+)</name>
        <dbReference type="ChEBI" id="CHEBI:29105"/>
    </ligand>
</feature>
<proteinExistence type="inferred from homology"/>
<keyword evidence="6 12" id="KW-0479">Metal-binding</keyword>
<evidence type="ECO:0000256" key="2">
    <source>
        <dbReference type="ARBA" id="ARBA00005594"/>
    </source>
</evidence>
<keyword evidence="9 12" id="KW-0067">ATP-binding</keyword>
<dbReference type="Gene3D" id="3.40.50.620">
    <property type="entry name" value="HUPs"/>
    <property type="match status" value="1"/>
</dbReference>
<dbReference type="SUPFAM" id="SSF47323">
    <property type="entry name" value="Anticodon-binding domain of a subclass of class I aminoacyl-tRNA synthetases"/>
    <property type="match status" value="1"/>
</dbReference>
<protein>
    <recommendedName>
        <fullName evidence="12">Cysteine--tRNA ligase</fullName>
        <ecNumber evidence="12">6.1.1.16</ecNumber>
    </recommendedName>
    <alternativeName>
        <fullName evidence="12">Cysteinyl-tRNA synthetase</fullName>
        <shortName evidence="12">CysRS</shortName>
    </alternativeName>
</protein>
<sequence length="482" mass="55306">MLKIFNTLSRKVEEFVPINPPKVGMYACGPTVYDYTHIGHLRKYIGDDILRRVLAVNGYDVKHVMNITDVGHLTSDEDAGDDKLEKGAKERGKTVWEVAKFFEEFFFKSVESVNVLRPNIIAKATEHIREQIKLIEKLEKKGFIYQTPEAIYFDISKFSEYGKLSGQSLEDEKTGARQEVVVDQNKKNPQDFALWFFTVGRFASHSMKWSSPWGEGFPGWHIECSAMSMEYLGDTIDIHTGGIDHINIHHTNEIAQSEAATGKPFVRFWVHNEFLLVDGEKMSKSKKNFYTVDDITPRGVDPLALRYLFLTAHYRDKINFTWKSLEASQNALNNLRDEVREWLTVIPSDSEESQASKDKSRDFSAAPRNDNSYYQRFLDVLNNDLNTPQALAVMWEMVKSDLPNSVKAAITLEMDKILGLGLEKYVGKKLEIPKEVMELVEKRENVRKSGDFEKSDKLRKKVKEMGYDIEDSVRGSKVRKSS</sequence>
<feature type="domain" description="Cysteinyl-tRNA synthetase class Ia DALR" evidence="14">
    <location>
        <begin position="376"/>
        <end position="399"/>
    </location>
</feature>
<comment type="subcellular location">
    <subcellularLocation>
        <location evidence="1 12">Cytoplasm</location>
    </subcellularLocation>
</comment>
<evidence type="ECO:0000313" key="16">
    <source>
        <dbReference type="Proteomes" id="UP000176527"/>
    </source>
</evidence>
<comment type="catalytic activity">
    <reaction evidence="12">
        <text>tRNA(Cys) + L-cysteine + ATP = L-cysteinyl-tRNA(Cys) + AMP + diphosphate</text>
        <dbReference type="Rhea" id="RHEA:17773"/>
        <dbReference type="Rhea" id="RHEA-COMP:9661"/>
        <dbReference type="Rhea" id="RHEA-COMP:9679"/>
        <dbReference type="ChEBI" id="CHEBI:30616"/>
        <dbReference type="ChEBI" id="CHEBI:33019"/>
        <dbReference type="ChEBI" id="CHEBI:35235"/>
        <dbReference type="ChEBI" id="CHEBI:78442"/>
        <dbReference type="ChEBI" id="CHEBI:78517"/>
        <dbReference type="ChEBI" id="CHEBI:456215"/>
        <dbReference type="EC" id="6.1.1.16"/>
    </reaction>
</comment>
<dbReference type="GO" id="GO:0006423">
    <property type="term" value="P:cysteinyl-tRNA aminoacylation"/>
    <property type="evidence" value="ECO:0007669"/>
    <property type="project" value="UniProtKB-UniRule"/>
</dbReference>
<comment type="similarity">
    <text evidence="2 12">Belongs to the class-I aminoacyl-tRNA synthetase family.</text>
</comment>
<feature type="short sequence motif" description="'KMSKS' region" evidence="12">
    <location>
        <begin position="281"/>
        <end position="285"/>
    </location>
</feature>
<dbReference type="Pfam" id="PF09190">
    <property type="entry name" value="DALR_2"/>
    <property type="match status" value="1"/>
</dbReference>
<keyword evidence="7 12" id="KW-0547">Nucleotide-binding</keyword>
<comment type="subunit">
    <text evidence="3 12">Monomer.</text>
</comment>
<keyword evidence="5 12" id="KW-0436">Ligase</keyword>
<dbReference type="PANTHER" id="PTHR10890">
    <property type="entry name" value="CYSTEINYL-TRNA SYNTHETASE"/>
    <property type="match status" value="1"/>
</dbReference>
<evidence type="ECO:0000256" key="8">
    <source>
        <dbReference type="ARBA" id="ARBA00022833"/>
    </source>
</evidence>
<keyword evidence="8 12" id="KW-0862">Zinc</keyword>
<evidence type="ECO:0000256" key="10">
    <source>
        <dbReference type="ARBA" id="ARBA00022917"/>
    </source>
</evidence>
<dbReference type="EMBL" id="MFDE01000038">
    <property type="protein sequence ID" value="OGE37689.1"/>
    <property type="molecule type" value="Genomic_DNA"/>
</dbReference>
<dbReference type="EC" id="6.1.1.16" evidence="12"/>
<dbReference type="InterPro" id="IPR015273">
    <property type="entry name" value="Cys-tRNA-synt_Ia_DALR"/>
</dbReference>
<keyword evidence="10 12" id="KW-0648">Protein biosynthesis</keyword>
<evidence type="ECO:0000259" key="14">
    <source>
        <dbReference type="Pfam" id="PF09190"/>
    </source>
</evidence>
<feature type="binding site" evidence="12">
    <location>
        <position position="28"/>
    </location>
    <ligand>
        <name>Zn(2+)</name>
        <dbReference type="ChEBI" id="CHEBI:29105"/>
    </ligand>
</feature>
<evidence type="ECO:0000256" key="6">
    <source>
        <dbReference type="ARBA" id="ARBA00022723"/>
    </source>
</evidence>
<reference evidence="15 16" key="1">
    <citation type="journal article" date="2016" name="Nat. Commun.">
        <title>Thousands of microbial genomes shed light on interconnected biogeochemical processes in an aquifer system.</title>
        <authorList>
            <person name="Anantharaman K."/>
            <person name="Brown C.T."/>
            <person name="Hug L.A."/>
            <person name="Sharon I."/>
            <person name="Castelle C.J."/>
            <person name="Probst A.J."/>
            <person name="Thomas B.C."/>
            <person name="Singh A."/>
            <person name="Wilkins M.J."/>
            <person name="Karaoz U."/>
            <person name="Brodie E.L."/>
            <person name="Williams K.H."/>
            <person name="Hubbard S.S."/>
            <person name="Banfield J.F."/>
        </authorList>
    </citation>
    <scope>NUCLEOTIDE SEQUENCE [LARGE SCALE GENOMIC DNA]</scope>
</reference>
<dbReference type="AlphaFoldDB" id="A0A1F5K9W3"/>
<dbReference type="InterPro" id="IPR014729">
    <property type="entry name" value="Rossmann-like_a/b/a_fold"/>
</dbReference>
<feature type="binding site" evidence="12">
    <location>
        <position position="224"/>
    </location>
    <ligand>
        <name>Zn(2+)</name>
        <dbReference type="ChEBI" id="CHEBI:29105"/>
    </ligand>
</feature>
<evidence type="ECO:0000256" key="7">
    <source>
        <dbReference type="ARBA" id="ARBA00022741"/>
    </source>
</evidence>
<dbReference type="PANTHER" id="PTHR10890:SF3">
    <property type="entry name" value="CYSTEINE--TRNA LIGASE, CYTOPLASMIC"/>
    <property type="match status" value="1"/>
</dbReference>
<feature type="domain" description="tRNA synthetases class I catalytic" evidence="13">
    <location>
        <begin position="15"/>
        <end position="329"/>
    </location>
</feature>
<dbReference type="Gene3D" id="1.20.120.1910">
    <property type="entry name" value="Cysteine-tRNA ligase, C-terminal anti-codon recognition domain"/>
    <property type="match status" value="1"/>
</dbReference>
<evidence type="ECO:0000256" key="4">
    <source>
        <dbReference type="ARBA" id="ARBA00022490"/>
    </source>
</evidence>
<accession>A0A1F5K9W3</accession>
<evidence type="ECO:0000259" key="13">
    <source>
        <dbReference type="Pfam" id="PF01406"/>
    </source>
</evidence>
<dbReference type="GO" id="GO:0004817">
    <property type="term" value="F:cysteine-tRNA ligase activity"/>
    <property type="evidence" value="ECO:0007669"/>
    <property type="project" value="UniProtKB-UniRule"/>
</dbReference>
<dbReference type="InterPro" id="IPR015803">
    <property type="entry name" value="Cys-tRNA-ligase"/>
</dbReference>
<evidence type="ECO:0000313" key="15">
    <source>
        <dbReference type="EMBL" id="OGE37689.1"/>
    </source>
</evidence>
<dbReference type="GO" id="GO:0008270">
    <property type="term" value="F:zinc ion binding"/>
    <property type="evidence" value="ECO:0007669"/>
    <property type="project" value="UniProtKB-UniRule"/>
</dbReference>
<feature type="short sequence motif" description="'HIGH' region" evidence="12">
    <location>
        <begin position="30"/>
        <end position="40"/>
    </location>
</feature>
<evidence type="ECO:0000256" key="9">
    <source>
        <dbReference type="ARBA" id="ARBA00022840"/>
    </source>
</evidence>
<keyword evidence="4 12" id="KW-0963">Cytoplasm</keyword>
<dbReference type="Proteomes" id="UP000176527">
    <property type="component" value="Unassembled WGS sequence"/>
</dbReference>
<feature type="binding site" evidence="12">
    <location>
        <position position="253"/>
    </location>
    <ligand>
        <name>Zn(2+)</name>
        <dbReference type="ChEBI" id="CHEBI:29105"/>
    </ligand>
</feature>
<dbReference type="GO" id="GO:0005524">
    <property type="term" value="F:ATP binding"/>
    <property type="evidence" value="ECO:0007669"/>
    <property type="project" value="UniProtKB-UniRule"/>
</dbReference>
<dbReference type="InterPro" id="IPR032678">
    <property type="entry name" value="tRNA-synt_1_cat_dom"/>
</dbReference>
<comment type="cofactor">
    <cofactor evidence="12">
        <name>Zn(2+)</name>
        <dbReference type="ChEBI" id="CHEBI:29105"/>
    </cofactor>
    <text evidence="12">Binds 1 zinc ion per subunit.</text>
</comment>
<dbReference type="InterPro" id="IPR009080">
    <property type="entry name" value="tRNAsynth_Ia_anticodon-bd"/>
</dbReference>
<keyword evidence="11 12" id="KW-0030">Aminoacyl-tRNA synthetase</keyword>
<dbReference type="InterPro" id="IPR024909">
    <property type="entry name" value="Cys-tRNA/MSH_ligase"/>
</dbReference>
<gene>
    <name evidence="12" type="primary">cysS</name>
    <name evidence="15" type="ORF">A3F00_04525</name>
</gene>